<evidence type="ECO:0000256" key="6">
    <source>
        <dbReference type="ARBA" id="ARBA00022989"/>
    </source>
</evidence>
<protein>
    <recommendedName>
        <fullName evidence="9">Magnesium transporter MgtE</fullName>
    </recommendedName>
</protein>
<dbReference type="InterPro" id="IPR046342">
    <property type="entry name" value="CBS_dom_sf"/>
</dbReference>
<dbReference type="InterPro" id="IPR036739">
    <property type="entry name" value="SLC41_membr_dom_sf"/>
</dbReference>
<sequence length="524" mass="59131">MMFKKKDKQTINKDNINLFANVIKKAYEQKDVNTLKKLLKNRRIDLVVQALEHLNDAQLTIFCLITAKDDRCGEIFKFLNHSAKLIVIQSSTIPQLKIILFELYNDDIVDLTYQFPKEIKKILLSLDSQQRAALNQMSEYDQDEAGSLINSEFYSLNINWTIEKAVADIKKQYDNFERNNYIFVVDEFGRLKGLVGFNDLFFAQTNNQQYVKDILQEDVFYLRSDEPVDQVIEIFSKYSIEQLAVIDQNDRLLGYISDNDILPVINEETTEDIYKMYGMKELDFPYMKTSVITLFKSRLLWLAILLISATITSFLISKFQDIGQVWTAGLSSLVIVPIIPAMTGTSGNAGSQTAASVIRALSIGEITKKEFSKVMWKEFLVGNIVGLVLAIINFVRLVIFFLIIQPEIQQGGQYLTTIQSPIIIGTIVSAGASLALWISIVLSKVLGALLPIIATKFKVDPTVMSTPILATLLDMVTSTILFSICIGFLIIVIDQDVINNINNAGNTSTTQSITQVINYIREVV</sequence>
<dbReference type="InterPro" id="IPR006669">
    <property type="entry name" value="MgtE_transporter"/>
</dbReference>
<dbReference type="InterPro" id="IPR006668">
    <property type="entry name" value="Mg_transptr_MgtE_intracell_dom"/>
</dbReference>
<dbReference type="Gene3D" id="1.10.357.20">
    <property type="entry name" value="SLC41 divalent cation transporters, integral membrane domain"/>
    <property type="match status" value="1"/>
</dbReference>
<evidence type="ECO:0000256" key="7">
    <source>
        <dbReference type="ARBA" id="ARBA00023136"/>
    </source>
</evidence>
<keyword evidence="12" id="KW-1185">Reference proteome</keyword>
<feature type="transmembrane region" description="Helical" evidence="9">
    <location>
        <begin position="379"/>
        <end position="403"/>
    </location>
</feature>
<dbReference type="InterPro" id="IPR006667">
    <property type="entry name" value="SLC41_membr_dom"/>
</dbReference>
<organism evidence="11 12">
    <name type="scientific">Ureaplasma miroungigenitalium</name>
    <dbReference type="NCBI Taxonomy" id="1042321"/>
    <lineage>
        <taxon>Bacteria</taxon>
        <taxon>Bacillati</taxon>
        <taxon>Mycoplasmatota</taxon>
        <taxon>Mycoplasmoidales</taxon>
        <taxon>Mycoplasmoidaceae</taxon>
        <taxon>Ureaplasma</taxon>
    </lineage>
</organism>
<comment type="function">
    <text evidence="9">Acts as a magnesium transporter.</text>
</comment>
<evidence type="ECO:0000313" key="12">
    <source>
        <dbReference type="Proteomes" id="UP001208245"/>
    </source>
</evidence>
<comment type="subunit">
    <text evidence="9">Homodimer.</text>
</comment>
<dbReference type="Gene3D" id="3.10.580.10">
    <property type="entry name" value="CBS-domain"/>
    <property type="match status" value="1"/>
</dbReference>
<comment type="similarity">
    <text evidence="2 9">Belongs to the SLC41A transporter family.</text>
</comment>
<evidence type="ECO:0000256" key="5">
    <source>
        <dbReference type="ARBA" id="ARBA00022842"/>
    </source>
</evidence>
<dbReference type="SMART" id="SM00116">
    <property type="entry name" value="CBS"/>
    <property type="match status" value="2"/>
</dbReference>
<dbReference type="Pfam" id="PF01769">
    <property type="entry name" value="MgtE"/>
    <property type="match status" value="1"/>
</dbReference>
<dbReference type="Proteomes" id="UP001208245">
    <property type="component" value="Unassembled WGS sequence"/>
</dbReference>
<dbReference type="PROSITE" id="PS51371">
    <property type="entry name" value="CBS"/>
    <property type="match status" value="1"/>
</dbReference>
<dbReference type="CDD" id="cd04606">
    <property type="entry name" value="CBS_pair_Mg_transporter"/>
    <property type="match status" value="1"/>
</dbReference>
<evidence type="ECO:0000256" key="4">
    <source>
        <dbReference type="ARBA" id="ARBA00022692"/>
    </source>
</evidence>
<keyword evidence="6 9" id="KW-1133">Transmembrane helix</keyword>
<feature type="transmembrane region" description="Helical" evidence="9">
    <location>
        <begin position="322"/>
        <end position="342"/>
    </location>
</feature>
<keyword evidence="4 9" id="KW-0812">Transmembrane</keyword>
<evidence type="ECO:0000313" key="11">
    <source>
        <dbReference type="EMBL" id="MCV3728423.1"/>
    </source>
</evidence>
<evidence type="ECO:0000256" key="8">
    <source>
        <dbReference type="PROSITE-ProRule" id="PRU00703"/>
    </source>
</evidence>
<dbReference type="InterPro" id="IPR038076">
    <property type="entry name" value="MgtE_N_sf"/>
</dbReference>
<dbReference type="RefSeq" id="WP_263821739.1">
    <property type="nucleotide sequence ID" value="NZ_JAOXHK010000002.1"/>
</dbReference>
<feature type="transmembrane region" description="Helical" evidence="9">
    <location>
        <begin position="468"/>
        <end position="493"/>
    </location>
</feature>
<dbReference type="PANTHER" id="PTHR43773:SF1">
    <property type="entry name" value="MAGNESIUM TRANSPORTER MGTE"/>
    <property type="match status" value="1"/>
</dbReference>
<dbReference type="PANTHER" id="PTHR43773">
    <property type="entry name" value="MAGNESIUM TRANSPORTER MGTE"/>
    <property type="match status" value="1"/>
</dbReference>
<comment type="subcellular location">
    <subcellularLocation>
        <location evidence="9">Cell membrane</location>
        <topology evidence="9">Multi-pass membrane protein</topology>
    </subcellularLocation>
    <subcellularLocation>
        <location evidence="1">Membrane</location>
        <topology evidence="1">Multi-pass membrane protein</topology>
    </subcellularLocation>
</comment>
<keyword evidence="9" id="KW-0479">Metal-binding</keyword>
<dbReference type="InterPro" id="IPR000644">
    <property type="entry name" value="CBS_dom"/>
</dbReference>
<name>A0ABT3BMF8_9BACT</name>
<comment type="caution">
    <text evidence="11">The sequence shown here is derived from an EMBL/GenBank/DDBJ whole genome shotgun (WGS) entry which is preliminary data.</text>
</comment>
<proteinExistence type="inferred from homology"/>
<dbReference type="SUPFAM" id="SSF161093">
    <property type="entry name" value="MgtE membrane domain-like"/>
    <property type="match status" value="1"/>
</dbReference>
<dbReference type="SUPFAM" id="SSF54631">
    <property type="entry name" value="CBS-domain pair"/>
    <property type="match status" value="1"/>
</dbReference>
<evidence type="ECO:0000256" key="2">
    <source>
        <dbReference type="ARBA" id="ARBA00009749"/>
    </source>
</evidence>
<dbReference type="SMART" id="SM00924">
    <property type="entry name" value="MgtE_N"/>
    <property type="match status" value="1"/>
</dbReference>
<evidence type="ECO:0000256" key="3">
    <source>
        <dbReference type="ARBA" id="ARBA00022448"/>
    </source>
</evidence>
<keyword evidence="3 9" id="KW-0813">Transport</keyword>
<keyword evidence="7 9" id="KW-0472">Membrane</keyword>
<reference evidence="11 12" key="1">
    <citation type="journal article" date="2020" name="Int. J. Syst. Evol. Microbiol.">
        <title>Ureaplasma miroungigenitalium sp. nov. isolated from northern elephant seals (Mirounga angustirostris) and Ureaplasma zalophigenitalium sp. nov. isolated from California sea lions (Zalophus californianus).</title>
        <authorList>
            <person name="Volokhov D.V."/>
            <person name="Gulland F.M."/>
            <person name="Gao Y."/>
            <person name="Chizhikov V.E."/>
        </authorList>
    </citation>
    <scope>NUCLEOTIDE SEQUENCE [LARGE SCALE GENOMIC DNA]</scope>
    <source>
        <strain evidence="11 12">ES3182-GEN</strain>
    </source>
</reference>
<feature type="transmembrane region" description="Helical" evidence="9">
    <location>
        <begin position="299"/>
        <end position="316"/>
    </location>
</feature>
<dbReference type="Pfam" id="PF00571">
    <property type="entry name" value="CBS"/>
    <property type="match status" value="2"/>
</dbReference>
<dbReference type="EMBL" id="JAOXHL010000001">
    <property type="protein sequence ID" value="MCV3728423.1"/>
    <property type="molecule type" value="Genomic_DNA"/>
</dbReference>
<feature type="transmembrane region" description="Helical" evidence="9">
    <location>
        <begin position="423"/>
        <end position="447"/>
    </location>
</feature>
<keyword evidence="5 9" id="KW-0460">Magnesium</keyword>
<dbReference type="NCBIfam" id="TIGR00400">
    <property type="entry name" value="mgtE"/>
    <property type="match status" value="1"/>
</dbReference>
<feature type="domain" description="CBS" evidence="10">
    <location>
        <begin position="215"/>
        <end position="271"/>
    </location>
</feature>
<evidence type="ECO:0000259" key="10">
    <source>
        <dbReference type="PROSITE" id="PS51371"/>
    </source>
</evidence>
<gene>
    <name evidence="11" type="primary">mgtE</name>
    <name evidence="11" type="ORF">OF376_01410</name>
</gene>
<accession>A0ABT3BMF8</accession>
<dbReference type="Pfam" id="PF03448">
    <property type="entry name" value="MgtE_N"/>
    <property type="match status" value="1"/>
</dbReference>
<dbReference type="SUPFAM" id="SSF158791">
    <property type="entry name" value="MgtE N-terminal domain-like"/>
    <property type="match status" value="1"/>
</dbReference>
<dbReference type="Gene3D" id="1.25.60.10">
    <property type="entry name" value="MgtE N-terminal domain-like"/>
    <property type="match status" value="1"/>
</dbReference>
<evidence type="ECO:0000256" key="9">
    <source>
        <dbReference type="RuleBase" id="RU362011"/>
    </source>
</evidence>
<keyword evidence="8" id="KW-0129">CBS domain</keyword>
<keyword evidence="9" id="KW-1003">Cell membrane</keyword>
<evidence type="ECO:0000256" key="1">
    <source>
        <dbReference type="ARBA" id="ARBA00004141"/>
    </source>
</evidence>